<dbReference type="SUPFAM" id="SSF53383">
    <property type="entry name" value="PLP-dependent transferases"/>
    <property type="match status" value="1"/>
</dbReference>
<feature type="domain" description="Aminotransferase class I/classII large" evidence="2">
    <location>
        <begin position="51"/>
        <end position="357"/>
    </location>
</feature>
<accession>A0A4T9TCD4</accession>
<dbReference type="RefSeq" id="WP_136846197.1">
    <property type="nucleotide sequence ID" value="NZ_SSTM01000008.1"/>
</dbReference>
<dbReference type="GO" id="GO:0030170">
    <property type="term" value="F:pyridoxal phosphate binding"/>
    <property type="evidence" value="ECO:0007669"/>
    <property type="project" value="InterPro"/>
</dbReference>
<evidence type="ECO:0000313" key="4">
    <source>
        <dbReference type="Proteomes" id="UP000309454"/>
    </source>
</evidence>
<dbReference type="Gene3D" id="3.90.1150.10">
    <property type="entry name" value="Aspartate Aminotransferase, domain 1"/>
    <property type="match status" value="1"/>
</dbReference>
<keyword evidence="1 3" id="KW-0032">Aminotransferase</keyword>
<dbReference type="PANTHER" id="PTHR43510:SF1">
    <property type="entry name" value="AMINOTRANSFERASE FUNCTION, HYPOTHETICAL (EUROFUNG)"/>
    <property type="match status" value="1"/>
</dbReference>
<dbReference type="EMBL" id="SSTM01000008">
    <property type="protein sequence ID" value="TJW09689.1"/>
    <property type="molecule type" value="Genomic_DNA"/>
</dbReference>
<dbReference type="PROSITE" id="PS00105">
    <property type="entry name" value="AA_TRANSFER_CLASS_1"/>
    <property type="match status" value="1"/>
</dbReference>
<dbReference type="InterPro" id="IPR015424">
    <property type="entry name" value="PyrdxlP-dep_Trfase"/>
</dbReference>
<dbReference type="InterPro" id="IPR015421">
    <property type="entry name" value="PyrdxlP-dep_Trfase_major"/>
</dbReference>
<dbReference type="Pfam" id="PF00155">
    <property type="entry name" value="Aminotran_1_2"/>
    <property type="match status" value="1"/>
</dbReference>
<comment type="cofactor">
    <cofactor evidence="1">
        <name>pyridoxal 5'-phosphate</name>
        <dbReference type="ChEBI" id="CHEBI:597326"/>
    </cofactor>
</comment>
<dbReference type="InterPro" id="IPR004838">
    <property type="entry name" value="NHTrfase_class1_PyrdxlP-BS"/>
</dbReference>
<reference evidence="3 4" key="1">
    <citation type="submission" date="2019-04" db="EMBL/GenBank/DDBJ databases">
        <title>Microbes associate with the intestines of laboratory mice.</title>
        <authorList>
            <person name="Navarre W."/>
            <person name="Wong E."/>
            <person name="Huang K.C."/>
            <person name="Tropini C."/>
            <person name="Ng K."/>
            <person name="Yu B."/>
        </authorList>
    </citation>
    <scope>NUCLEOTIDE SEQUENCE [LARGE SCALE GENOMIC DNA]</scope>
    <source>
        <strain evidence="3 4">NM48_B13</strain>
    </source>
</reference>
<sequence>MEIKDFAVEQWMNEWETKCTYNVAETCVFSVSLDELFEICETDATAFMAEQAKRPLTYGDIEGNPAFLEGVASLYKTIEPHHIIPTHGAAGANMLALSTLTGPGKRVVSIMPTYQQLYSIPEMCGADVRILHLEKDDAYHVNIKRLREVCSDGADVICINNPDNPTGALLSEEELRGIIEVAKEHDAWLVCDEVYRLLTQDGAYQPSVADLYDKGVVTSSMSKVWSLAGLRLGWCITRDPQLRRQLLSHRDYDLISCGILNEAIAALALSHKDRLLERSHRIVTQNLQSVMEWVDAEPRLSIVRPQGGTTALVYYNFPIDSYDFCTRMVQEEGALVTPGDCFEEPRSFRLGYAYSDNVNDLEEGLAAISRILRKLEASA</sequence>
<comment type="similarity">
    <text evidence="1">Belongs to the class-I pyridoxal-phosphate-dependent aminotransferase family.</text>
</comment>
<gene>
    <name evidence="3" type="ORF">E5982_09210</name>
</gene>
<protein>
    <recommendedName>
        <fullName evidence="1">Aminotransferase</fullName>
        <ecNumber evidence="1">2.6.1.-</ecNumber>
    </recommendedName>
</protein>
<dbReference type="Gene3D" id="3.40.640.10">
    <property type="entry name" value="Type I PLP-dependent aspartate aminotransferase-like (Major domain)"/>
    <property type="match status" value="1"/>
</dbReference>
<dbReference type="PANTHER" id="PTHR43510">
    <property type="entry name" value="AMINOTRANSFERASE FUNCTION, HYPOTHETICAL (EUROFUNG)"/>
    <property type="match status" value="1"/>
</dbReference>
<dbReference type="EC" id="2.6.1.-" evidence="1"/>
<dbReference type="InterPro" id="IPR004839">
    <property type="entry name" value="Aminotransferase_I/II_large"/>
</dbReference>
<proteinExistence type="inferred from homology"/>
<dbReference type="CDD" id="cd00609">
    <property type="entry name" value="AAT_like"/>
    <property type="match status" value="1"/>
</dbReference>
<name>A0A4T9TCD4_9ACTN</name>
<organism evidence="3 4">
    <name type="scientific">Parvibacter caecicola</name>
    <dbReference type="NCBI Taxonomy" id="747645"/>
    <lineage>
        <taxon>Bacteria</taxon>
        <taxon>Bacillati</taxon>
        <taxon>Actinomycetota</taxon>
        <taxon>Coriobacteriia</taxon>
        <taxon>Coriobacteriales</taxon>
        <taxon>Coriobacteriaceae</taxon>
        <taxon>Parvibacter</taxon>
    </lineage>
</organism>
<keyword evidence="4" id="KW-1185">Reference proteome</keyword>
<keyword evidence="1 3" id="KW-0808">Transferase</keyword>
<dbReference type="OrthoDB" id="9763453at2"/>
<dbReference type="Proteomes" id="UP000309454">
    <property type="component" value="Unassembled WGS sequence"/>
</dbReference>
<dbReference type="AlphaFoldDB" id="A0A4T9TCD4"/>
<dbReference type="GO" id="GO:0008483">
    <property type="term" value="F:transaminase activity"/>
    <property type="evidence" value="ECO:0007669"/>
    <property type="project" value="UniProtKB-KW"/>
</dbReference>
<evidence type="ECO:0000313" key="3">
    <source>
        <dbReference type="EMBL" id="TJW09689.1"/>
    </source>
</evidence>
<comment type="caution">
    <text evidence="3">The sequence shown here is derived from an EMBL/GenBank/DDBJ whole genome shotgun (WGS) entry which is preliminary data.</text>
</comment>
<evidence type="ECO:0000256" key="1">
    <source>
        <dbReference type="RuleBase" id="RU000481"/>
    </source>
</evidence>
<evidence type="ECO:0000259" key="2">
    <source>
        <dbReference type="Pfam" id="PF00155"/>
    </source>
</evidence>
<dbReference type="InterPro" id="IPR015422">
    <property type="entry name" value="PyrdxlP-dep_Trfase_small"/>
</dbReference>